<feature type="region of interest" description="Disordered" evidence="1">
    <location>
        <begin position="148"/>
        <end position="177"/>
    </location>
</feature>
<feature type="compositionally biased region" description="Acidic residues" evidence="1">
    <location>
        <begin position="34"/>
        <end position="50"/>
    </location>
</feature>
<accession>A0A4P9WFW8</accession>
<reference evidence="3" key="1">
    <citation type="journal article" date="2018" name="Nat. Microbiol.">
        <title>Leveraging single-cell genomics to expand the fungal tree of life.</title>
        <authorList>
            <person name="Ahrendt S.R."/>
            <person name="Quandt C.A."/>
            <person name="Ciobanu D."/>
            <person name="Clum A."/>
            <person name="Salamov A."/>
            <person name="Andreopoulos B."/>
            <person name="Cheng J.F."/>
            <person name="Woyke T."/>
            <person name="Pelin A."/>
            <person name="Henrissat B."/>
            <person name="Reynolds N.K."/>
            <person name="Benny G.L."/>
            <person name="Smith M.E."/>
            <person name="James T.Y."/>
            <person name="Grigoriev I.V."/>
        </authorList>
    </citation>
    <scope>NUCLEOTIDE SEQUENCE [LARGE SCALE GENOMIC DNA]</scope>
</reference>
<organism evidence="2 3">
    <name type="scientific">Blyttiomyces helicus</name>
    <dbReference type="NCBI Taxonomy" id="388810"/>
    <lineage>
        <taxon>Eukaryota</taxon>
        <taxon>Fungi</taxon>
        <taxon>Fungi incertae sedis</taxon>
        <taxon>Chytridiomycota</taxon>
        <taxon>Chytridiomycota incertae sedis</taxon>
        <taxon>Chytridiomycetes</taxon>
        <taxon>Chytridiomycetes incertae sedis</taxon>
        <taxon>Blyttiomyces</taxon>
    </lineage>
</organism>
<gene>
    <name evidence="2" type="ORF">BDK51DRAFT_34781</name>
</gene>
<evidence type="ECO:0000256" key="1">
    <source>
        <dbReference type="SAM" id="MobiDB-lite"/>
    </source>
</evidence>
<evidence type="ECO:0000313" key="3">
    <source>
        <dbReference type="Proteomes" id="UP000269721"/>
    </source>
</evidence>
<feature type="region of interest" description="Disordered" evidence="1">
    <location>
        <begin position="311"/>
        <end position="342"/>
    </location>
</feature>
<dbReference type="Proteomes" id="UP000269721">
    <property type="component" value="Unassembled WGS sequence"/>
</dbReference>
<name>A0A4P9WFW8_9FUNG</name>
<sequence>MPSRVPARPPPPVERKTSEPGQSCREADVRFDGEEAGDCEREAEEEEGDGEAVGVCPVEGEDGCEEGYCEEREDVGFQGGGGGGVVAHRSRDARVLERGDVVKGDVCVDQDRERKEGGRYCGRGDARIRGGDRTRTCAPPLKCAFGGGKRGGRWGQSGDVGPLTPLPPPPPRVPDEREKGAFIMDKTRERLVGVIGSRRRSTSASAPRTTENLPTLLLTSYLASMLVTSARRHHASEPQPHTRGERSGGCRTDAFGDVRRPLSSWRRRMAWRERGWRCRWPSGGRDSGRRRRPASRFFFFIWAVARKNSVQNGRGNDRAKEPLATSTKGSLRAASKESRTMDSQSRHNAFICGVVHWERQGDISGAMETTKRTLLGLRGDGGCSILLEKMSRWIPTLMQKKHL</sequence>
<evidence type="ECO:0000313" key="2">
    <source>
        <dbReference type="EMBL" id="RKO91232.1"/>
    </source>
</evidence>
<dbReference type="EMBL" id="KZ995168">
    <property type="protein sequence ID" value="RKO91232.1"/>
    <property type="molecule type" value="Genomic_DNA"/>
</dbReference>
<feature type="compositionally biased region" description="Basic and acidic residues" evidence="1">
    <location>
        <begin position="240"/>
        <end position="254"/>
    </location>
</feature>
<dbReference type="AlphaFoldDB" id="A0A4P9WFW8"/>
<proteinExistence type="predicted"/>
<feature type="region of interest" description="Disordered" evidence="1">
    <location>
        <begin position="230"/>
        <end position="254"/>
    </location>
</feature>
<protein>
    <submittedName>
        <fullName evidence="2">Uncharacterized protein</fullName>
    </submittedName>
</protein>
<keyword evidence="3" id="KW-1185">Reference proteome</keyword>
<feature type="region of interest" description="Disordered" evidence="1">
    <location>
        <begin position="1"/>
        <end position="57"/>
    </location>
</feature>